<keyword evidence="2" id="KW-0285">Flavoprotein</keyword>
<keyword evidence="5" id="KW-0274">FAD</keyword>
<dbReference type="InterPro" id="IPR012675">
    <property type="entry name" value="Beta-grasp_dom_sf"/>
</dbReference>
<dbReference type="STRING" id="1489064.WH96_09610"/>
<evidence type="ECO:0000256" key="2">
    <source>
        <dbReference type="ARBA" id="ARBA00022630"/>
    </source>
</evidence>
<dbReference type="CDD" id="cd00207">
    <property type="entry name" value="fer2"/>
    <property type="match status" value="1"/>
</dbReference>
<dbReference type="Proteomes" id="UP000035444">
    <property type="component" value="Unassembled WGS sequence"/>
</dbReference>
<dbReference type="InterPro" id="IPR001433">
    <property type="entry name" value="OxRdtase_FAD/NAD-bd"/>
</dbReference>
<evidence type="ECO:0000259" key="12">
    <source>
        <dbReference type="PROSITE" id="PS51340"/>
    </source>
</evidence>
<feature type="domain" description="MOSC" evidence="12">
    <location>
        <begin position="120"/>
        <end position="266"/>
    </location>
</feature>
<dbReference type="GO" id="GO:0016491">
    <property type="term" value="F:oxidoreductase activity"/>
    <property type="evidence" value="ECO:0007669"/>
    <property type="project" value="UniProtKB-KW"/>
</dbReference>
<dbReference type="GO" id="GO:0051537">
    <property type="term" value="F:2 iron, 2 sulfur cluster binding"/>
    <property type="evidence" value="ECO:0007669"/>
    <property type="project" value="UniProtKB-KW"/>
</dbReference>
<name>A0A0H2MEE2_9PROT</name>
<keyword evidence="4" id="KW-0479">Metal-binding</keyword>
<comment type="cofactor">
    <cofactor evidence="9">
        <name>[2Fe-2S] cluster</name>
        <dbReference type="ChEBI" id="CHEBI:190135"/>
    </cofactor>
</comment>
<sequence length="637" mass="70000">MSKAVVSDLLIYPVKSVAGISMPKASVLTAGLAGDRRYLITKPDGTFVTGRTHPKITAIISIYQGAHLTLSHEDTESMTLNPESFADKYQNSNIWGTDLIGQECGSQADRWISDLLGEPMKLLYFGNKSERFIKQHPENDVGFADGFPLLITAESSLGELNRRLLAPVSMANFRPNITVSGTLPFEEDGWSLIRIGDVRFELPKPCARCVFTTVDPFAHAADKILEPLKTLTEFRQVPDGKDVIFGENMIPLNTGTIQVGDPIEILKTKSKPHYIDNWAPKSARMTAHLQPKAAETFDQNPILLRCVQVIDETKDVKTFKFTADPVKRFSYQPGQFLTLLIPINGEVISRCYTISSTPSRPDTITITVKRVKNGRVSNWLHHHVAVGSSVEAMGPAGVFHLKENQKKKILMISGGSGITPMLSMTRFITDTGLDYDIHFHHSSHTIDDLIAWSELSLLSKQFPGLELSYNTTQGVPSSSLAEHGIKGRISLKILKEVCPDYLERDVFVCGPDQFMATVQTHLMDSGLPENQYNQESFTIEPTLPPEDGSTASYSIHFSKSGVTAEIKGNQAVLDAAEAAGIDIPYSCRGGLCGTCKSELKQGEITAPNAMALSEEDTKNNLFLACCSFAKSDIEVDL</sequence>
<protein>
    <submittedName>
        <fullName evidence="14">Ferredoxin</fullName>
    </submittedName>
</protein>
<dbReference type="SUPFAM" id="SSF52343">
    <property type="entry name" value="Ferredoxin reductase-like, C-terminal NADP-linked domain"/>
    <property type="match status" value="1"/>
</dbReference>
<comment type="cofactor">
    <cofactor evidence="1">
        <name>FAD</name>
        <dbReference type="ChEBI" id="CHEBI:57692"/>
    </cofactor>
</comment>
<dbReference type="PATRIC" id="fig|1489064.4.peg.3207"/>
<keyword evidence="8" id="KW-0411">Iron-sulfur</keyword>
<dbReference type="SUPFAM" id="SSF63380">
    <property type="entry name" value="Riboflavin synthase domain-like"/>
    <property type="match status" value="1"/>
</dbReference>
<reference evidence="14 15" key="1">
    <citation type="submission" date="2015-03" db="EMBL/GenBank/DDBJ databases">
        <title>Genome Sequence of Kiloniella spongiae MEBiC09566, isolated from a marine sponge.</title>
        <authorList>
            <person name="Shao Z."/>
            <person name="Wang L."/>
            <person name="Li X."/>
        </authorList>
    </citation>
    <scope>NUCLEOTIDE SEQUENCE [LARGE SCALE GENOMIC DNA]</scope>
    <source>
        <strain evidence="14 15">MEBiC09566</strain>
    </source>
</reference>
<evidence type="ECO:0000256" key="4">
    <source>
        <dbReference type="ARBA" id="ARBA00022723"/>
    </source>
</evidence>
<dbReference type="Pfam" id="PF00175">
    <property type="entry name" value="NAD_binding_1"/>
    <property type="match status" value="1"/>
</dbReference>
<organism evidence="14 15">
    <name type="scientific">Kiloniella spongiae</name>
    <dbReference type="NCBI Taxonomy" id="1489064"/>
    <lineage>
        <taxon>Bacteria</taxon>
        <taxon>Pseudomonadati</taxon>
        <taxon>Pseudomonadota</taxon>
        <taxon>Alphaproteobacteria</taxon>
        <taxon>Rhodospirillales</taxon>
        <taxon>Kiloniellaceae</taxon>
        <taxon>Kiloniella</taxon>
    </lineage>
</organism>
<dbReference type="CDD" id="cd06215">
    <property type="entry name" value="FNR_iron_sulfur_binding_1"/>
    <property type="match status" value="1"/>
</dbReference>
<evidence type="ECO:0000256" key="10">
    <source>
        <dbReference type="ARBA" id="ARBA00061434"/>
    </source>
</evidence>
<dbReference type="PROSITE" id="PS51085">
    <property type="entry name" value="2FE2S_FER_2"/>
    <property type="match status" value="1"/>
</dbReference>
<comment type="caution">
    <text evidence="14">The sequence shown here is derived from an EMBL/GenBank/DDBJ whole genome shotgun (WGS) entry which is preliminary data.</text>
</comment>
<evidence type="ECO:0000256" key="1">
    <source>
        <dbReference type="ARBA" id="ARBA00001974"/>
    </source>
</evidence>
<dbReference type="PROSITE" id="PS51340">
    <property type="entry name" value="MOSC"/>
    <property type="match status" value="1"/>
</dbReference>
<dbReference type="SUPFAM" id="SSF54292">
    <property type="entry name" value="2Fe-2S ferredoxin-like"/>
    <property type="match status" value="1"/>
</dbReference>
<accession>A0A0H2MEE2</accession>
<evidence type="ECO:0000256" key="7">
    <source>
        <dbReference type="ARBA" id="ARBA00023004"/>
    </source>
</evidence>
<dbReference type="GO" id="GO:0030170">
    <property type="term" value="F:pyridoxal phosphate binding"/>
    <property type="evidence" value="ECO:0007669"/>
    <property type="project" value="InterPro"/>
</dbReference>
<dbReference type="InterPro" id="IPR036010">
    <property type="entry name" value="2Fe-2S_ferredoxin-like_sf"/>
</dbReference>
<dbReference type="PANTHER" id="PTHR47354:SF6">
    <property type="entry name" value="NADH OXIDOREDUCTASE HCR"/>
    <property type="match status" value="1"/>
</dbReference>
<dbReference type="RefSeq" id="WP_047763952.1">
    <property type="nucleotide sequence ID" value="NZ_LAQL01000006.1"/>
</dbReference>
<dbReference type="InterPro" id="IPR001041">
    <property type="entry name" value="2Fe-2S_ferredoxin-type"/>
</dbReference>
<dbReference type="InterPro" id="IPR017927">
    <property type="entry name" value="FAD-bd_FR_type"/>
</dbReference>
<dbReference type="InterPro" id="IPR011037">
    <property type="entry name" value="Pyrv_Knase-like_insert_dom_sf"/>
</dbReference>
<comment type="similarity">
    <text evidence="10">In the N-terminal section; belongs to the FAD-binding oxidoreductase type 6 family.</text>
</comment>
<dbReference type="PANTHER" id="PTHR47354">
    <property type="entry name" value="NADH OXIDOREDUCTASE HCR"/>
    <property type="match status" value="1"/>
</dbReference>
<evidence type="ECO:0000256" key="3">
    <source>
        <dbReference type="ARBA" id="ARBA00022714"/>
    </source>
</evidence>
<dbReference type="InterPro" id="IPR005303">
    <property type="entry name" value="MOCOS_middle"/>
</dbReference>
<keyword evidence="15" id="KW-1185">Reference proteome</keyword>
<dbReference type="PRINTS" id="PR00410">
    <property type="entry name" value="PHEHYDRXLASE"/>
</dbReference>
<dbReference type="InterPro" id="IPR039261">
    <property type="entry name" value="FNR_nucleotide-bd"/>
</dbReference>
<evidence type="ECO:0000256" key="6">
    <source>
        <dbReference type="ARBA" id="ARBA00023002"/>
    </source>
</evidence>
<dbReference type="Gene3D" id="2.40.30.10">
    <property type="entry name" value="Translation factors"/>
    <property type="match status" value="1"/>
</dbReference>
<dbReference type="Gene3D" id="3.10.20.30">
    <property type="match status" value="1"/>
</dbReference>
<feature type="domain" description="FAD-binding FR-type" evidence="13">
    <location>
        <begin position="299"/>
        <end position="402"/>
    </location>
</feature>
<keyword evidence="7" id="KW-0408">Iron</keyword>
<evidence type="ECO:0000259" key="11">
    <source>
        <dbReference type="PROSITE" id="PS51085"/>
    </source>
</evidence>
<dbReference type="Pfam" id="PF03476">
    <property type="entry name" value="MOSC_N"/>
    <property type="match status" value="1"/>
</dbReference>
<dbReference type="SUPFAM" id="SSF141673">
    <property type="entry name" value="MOSC N-terminal domain-like"/>
    <property type="match status" value="1"/>
</dbReference>
<evidence type="ECO:0000256" key="5">
    <source>
        <dbReference type="ARBA" id="ARBA00022827"/>
    </source>
</evidence>
<dbReference type="InterPro" id="IPR008333">
    <property type="entry name" value="Cbr1-like_FAD-bd_dom"/>
</dbReference>
<dbReference type="OrthoDB" id="581532at2"/>
<dbReference type="Gene3D" id="3.40.50.80">
    <property type="entry name" value="Nucleotide-binding domain of ferredoxin-NADP reductase (FNR) module"/>
    <property type="match status" value="1"/>
</dbReference>
<dbReference type="InterPro" id="IPR050415">
    <property type="entry name" value="MRET"/>
</dbReference>
<dbReference type="Pfam" id="PF00970">
    <property type="entry name" value="FAD_binding_6"/>
    <property type="match status" value="1"/>
</dbReference>
<dbReference type="EMBL" id="LAQL01000006">
    <property type="protein sequence ID" value="KLN60738.1"/>
    <property type="molecule type" value="Genomic_DNA"/>
</dbReference>
<dbReference type="InterPro" id="IPR006058">
    <property type="entry name" value="2Fe2S_fd_BS"/>
</dbReference>
<dbReference type="Pfam" id="PF03473">
    <property type="entry name" value="MOSC"/>
    <property type="match status" value="1"/>
</dbReference>
<dbReference type="GO" id="GO:0030151">
    <property type="term" value="F:molybdenum ion binding"/>
    <property type="evidence" value="ECO:0007669"/>
    <property type="project" value="InterPro"/>
</dbReference>
<keyword evidence="6" id="KW-0560">Oxidoreductase</keyword>
<evidence type="ECO:0000259" key="13">
    <source>
        <dbReference type="PROSITE" id="PS51384"/>
    </source>
</evidence>
<dbReference type="Pfam" id="PF00111">
    <property type="entry name" value="Fer2"/>
    <property type="match status" value="1"/>
</dbReference>
<proteinExistence type="inferred from homology"/>
<dbReference type="PROSITE" id="PS51384">
    <property type="entry name" value="FAD_FR"/>
    <property type="match status" value="1"/>
</dbReference>
<evidence type="ECO:0000313" key="14">
    <source>
        <dbReference type="EMBL" id="KLN60738.1"/>
    </source>
</evidence>
<keyword evidence="3" id="KW-0001">2Fe-2S</keyword>
<evidence type="ECO:0000256" key="9">
    <source>
        <dbReference type="ARBA" id="ARBA00034078"/>
    </source>
</evidence>
<dbReference type="InterPro" id="IPR017938">
    <property type="entry name" value="Riboflavin_synthase-like_b-brl"/>
</dbReference>
<dbReference type="AlphaFoldDB" id="A0A0H2MEE2"/>
<dbReference type="SUPFAM" id="SSF50800">
    <property type="entry name" value="PK beta-barrel domain-like"/>
    <property type="match status" value="1"/>
</dbReference>
<dbReference type="InterPro" id="IPR001709">
    <property type="entry name" value="Flavoprot_Pyr_Nucl_cyt_Rdtase"/>
</dbReference>
<dbReference type="PROSITE" id="PS00197">
    <property type="entry name" value="2FE2S_FER_1"/>
    <property type="match status" value="1"/>
</dbReference>
<dbReference type="PRINTS" id="PR00371">
    <property type="entry name" value="FPNCR"/>
</dbReference>
<gene>
    <name evidence="14" type="ORF">WH96_09610</name>
</gene>
<evidence type="ECO:0000313" key="15">
    <source>
        <dbReference type="Proteomes" id="UP000035444"/>
    </source>
</evidence>
<dbReference type="InterPro" id="IPR005302">
    <property type="entry name" value="MoCF_Sase_C"/>
</dbReference>
<evidence type="ECO:0000256" key="8">
    <source>
        <dbReference type="ARBA" id="ARBA00023014"/>
    </source>
</evidence>
<feature type="domain" description="2Fe-2S ferredoxin-type" evidence="11">
    <location>
        <begin position="553"/>
        <end position="637"/>
    </location>
</feature>